<keyword evidence="3" id="KW-0874">Quinone</keyword>
<dbReference type="HAMAP" id="MF_01357">
    <property type="entry name" value="NDH1_NuoC"/>
    <property type="match status" value="1"/>
</dbReference>
<dbReference type="PANTHER" id="PTHR10884">
    <property type="entry name" value="NADH DEHYDROGENASE UBIQUINONE IRON-SULFUR PROTEIN 3"/>
    <property type="match status" value="1"/>
</dbReference>
<keyword evidence="2 3" id="KW-0813">Transport</keyword>
<dbReference type="Proteomes" id="UP001379533">
    <property type="component" value="Chromosome"/>
</dbReference>
<dbReference type="SUPFAM" id="SSF143243">
    <property type="entry name" value="Nqo5-like"/>
    <property type="match status" value="1"/>
</dbReference>
<evidence type="ECO:0000259" key="5">
    <source>
        <dbReference type="Pfam" id="PF00329"/>
    </source>
</evidence>
<keyword evidence="3" id="KW-1278">Translocase</keyword>
<keyword evidence="3" id="KW-0830">Ubiquinone</keyword>
<evidence type="ECO:0000313" key="6">
    <source>
        <dbReference type="EMBL" id="WXA90926.1"/>
    </source>
</evidence>
<dbReference type="InterPro" id="IPR037232">
    <property type="entry name" value="NADH_quin_OxRdtase_su_C/D-like"/>
</dbReference>
<evidence type="ECO:0000313" key="7">
    <source>
        <dbReference type="Proteomes" id="UP001379533"/>
    </source>
</evidence>
<dbReference type="PANTHER" id="PTHR10884:SF14">
    <property type="entry name" value="NADH DEHYDROGENASE [UBIQUINONE] IRON-SULFUR PROTEIN 3, MITOCHONDRIAL"/>
    <property type="match status" value="1"/>
</dbReference>
<gene>
    <name evidence="3" type="primary">nuoC</name>
    <name evidence="6" type="ORF">LZC95_31280</name>
</gene>
<dbReference type="Gene3D" id="3.30.460.80">
    <property type="entry name" value="NADH:ubiquinone oxidoreductase, 30kDa subunit"/>
    <property type="match status" value="1"/>
</dbReference>
<feature type="region of interest" description="Disordered" evidence="4">
    <location>
        <begin position="211"/>
        <end position="239"/>
    </location>
</feature>
<evidence type="ECO:0000256" key="4">
    <source>
        <dbReference type="SAM" id="MobiDB-lite"/>
    </source>
</evidence>
<dbReference type="RefSeq" id="WP_394841546.1">
    <property type="nucleotide sequence ID" value="NZ_CP089982.1"/>
</dbReference>
<comment type="similarity">
    <text evidence="1 3">Belongs to the complex I 30 kDa subunit family.</text>
</comment>
<comment type="subcellular location">
    <subcellularLocation>
        <location evidence="3">Cell membrane</location>
        <topology evidence="3">Peripheral membrane protein</topology>
        <orientation evidence="3">Cytoplasmic side</orientation>
    </subcellularLocation>
</comment>
<evidence type="ECO:0000256" key="2">
    <source>
        <dbReference type="ARBA" id="ARBA00022448"/>
    </source>
</evidence>
<comment type="catalytic activity">
    <reaction evidence="3">
        <text>a quinone + NADH + 5 H(+)(in) = a quinol + NAD(+) + 4 H(+)(out)</text>
        <dbReference type="Rhea" id="RHEA:57888"/>
        <dbReference type="ChEBI" id="CHEBI:15378"/>
        <dbReference type="ChEBI" id="CHEBI:24646"/>
        <dbReference type="ChEBI" id="CHEBI:57540"/>
        <dbReference type="ChEBI" id="CHEBI:57945"/>
        <dbReference type="ChEBI" id="CHEBI:132124"/>
    </reaction>
</comment>
<dbReference type="Pfam" id="PF00329">
    <property type="entry name" value="Complex1_30kDa"/>
    <property type="match status" value="1"/>
</dbReference>
<comment type="function">
    <text evidence="3">NDH-1 shuttles electrons from NADH, via FMN and iron-sulfur (Fe-S) centers, to quinones in the respiratory chain. The immediate electron acceptor for the enzyme in this species is believed to be ubiquinone. Couples the redox reaction to proton translocation (for every two electrons transferred, four hydrogen ions are translocated across the cytoplasmic membrane), and thus conserves the redox energy in a proton gradient.</text>
</comment>
<evidence type="ECO:0000256" key="1">
    <source>
        <dbReference type="ARBA" id="ARBA00007569"/>
    </source>
</evidence>
<proteinExistence type="inferred from homology"/>
<keyword evidence="3" id="KW-0472">Membrane</keyword>
<feature type="domain" description="NADH:ubiquinone oxidoreductase 30kDa subunit" evidence="5">
    <location>
        <begin position="30"/>
        <end position="154"/>
    </location>
</feature>
<evidence type="ECO:0000256" key="3">
    <source>
        <dbReference type="HAMAP-Rule" id="MF_01357"/>
    </source>
</evidence>
<keyword evidence="3" id="KW-0520">NAD</keyword>
<dbReference type="InterPro" id="IPR001268">
    <property type="entry name" value="NADH_UbQ_OxRdtase_30kDa_su"/>
</dbReference>
<dbReference type="EC" id="7.1.1.-" evidence="3"/>
<protein>
    <recommendedName>
        <fullName evidence="3">NADH-quinone oxidoreductase subunit C</fullName>
        <ecNumber evidence="3">7.1.1.-</ecNumber>
    </recommendedName>
    <alternativeName>
        <fullName evidence="3">NADH dehydrogenase I subunit C</fullName>
    </alternativeName>
    <alternativeName>
        <fullName evidence="3">NDH-1 subunit C</fullName>
    </alternativeName>
</protein>
<name>A0ABZ2JWY2_9BACT</name>
<dbReference type="InterPro" id="IPR010218">
    <property type="entry name" value="NADH_DH_suC"/>
</dbReference>
<dbReference type="NCBIfam" id="TIGR01961">
    <property type="entry name" value="NuoC_fam"/>
    <property type="match status" value="1"/>
</dbReference>
<organism evidence="6 7">
    <name type="scientific">Pendulispora brunnea</name>
    <dbReference type="NCBI Taxonomy" id="2905690"/>
    <lineage>
        <taxon>Bacteria</taxon>
        <taxon>Pseudomonadati</taxon>
        <taxon>Myxococcota</taxon>
        <taxon>Myxococcia</taxon>
        <taxon>Myxococcales</taxon>
        <taxon>Sorangiineae</taxon>
        <taxon>Pendulisporaceae</taxon>
        <taxon>Pendulispora</taxon>
    </lineage>
</organism>
<keyword evidence="3" id="KW-1003">Cell membrane</keyword>
<sequence length="239" mass="27011">MSKAVLEKLKSKFGAAVLETHSDLGDDTAVVTAQSWKSVCEYLRDDATLDFDMFIDLCGVDYPTRLPRMEVVLHLYSTTRRHRVRLKTRVGDEDMDGAEVDSITGIWPGANWFEREVYDLSGVTFRGHPDLRRILMYPEFQGHPLRKDYPAQKTQPLVEYRTEADAGVPLDKQAPFRADEGMSFGRMDWLHRNDEENPTALPKGVVRAIKPSEVNGNGVEHVEPGQTLPTNPPNQKDVS</sequence>
<keyword evidence="7" id="KW-1185">Reference proteome</keyword>
<comment type="subunit">
    <text evidence="3">NDH-1 is composed of 14 different subunits. Subunits NuoB, C, D, E, F, and G constitute the peripheral sector of the complex.</text>
</comment>
<accession>A0ABZ2JWY2</accession>
<reference evidence="6 7" key="1">
    <citation type="submission" date="2021-12" db="EMBL/GenBank/DDBJ databases">
        <title>Discovery of the Pendulisporaceae a myxobacterial family with distinct sporulation behavior and unique specialized metabolism.</title>
        <authorList>
            <person name="Garcia R."/>
            <person name="Popoff A."/>
            <person name="Bader C.D."/>
            <person name="Loehr J."/>
            <person name="Walesch S."/>
            <person name="Walt C."/>
            <person name="Boldt J."/>
            <person name="Bunk B."/>
            <person name="Haeckl F.J.F.P.J."/>
            <person name="Gunesch A.P."/>
            <person name="Birkelbach J."/>
            <person name="Nuebel U."/>
            <person name="Pietschmann T."/>
            <person name="Bach T."/>
            <person name="Mueller R."/>
        </authorList>
    </citation>
    <scope>NUCLEOTIDE SEQUENCE [LARGE SCALE GENOMIC DNA]</scope>
    <source>
        <strain evidence="6 7">MSr12523</strain>
    </source>
</reference>
<feature type="compositionally biased region" description="Polar residues" evidence="4">
    <location>
        <begin position="227"/>
        <end position="239"/>
    </location>
</feature>
<dbReference type="EMBL" id="CP089982">
    <property type="protein sequence ID" value="WXA90926.1"/>
    <property type="molecule type" value="Genomic_DNA"/>
</dbReference>